<dbReference type="STRING" id="477245.TU94_03995"/>
<dbReference type="HOGENOM" id="CLU_2275778_0_0_11"/>
<dbReference type="EMBL" id="CP010849">
    <property type="protein sequence ID" value="AJP00771.1"/>
    <property type="molecule type" value="Genomic_DNA"/>
</dbReference>
<sequence length="102" mass="11208">MTTSTATAPAPAATATAARTPGSGRLRRRLTQWGFVAPAVVFRLLFFGYPLVRNVLMSFVITSYSIHYTKLYEASWKTWAQLSVPSKGASPVKNVFGSYNFV</sequence>
<keyword evidence="2" id="KW-1133">Transmembrane helix</keyword>
<accession>A0A0C5G9J1</accession>
<dbReference type="KEGG" id="scw:TU94_03995"/>
<name>A0A0C5G9J1_9ACTN</name>
<dbReference type="AlphaFoldDB" id="A0A0C5G9J1"/>
<evidence type="ECO:0000256" key="1">
    <source>
        <dbReference type="SAM" id="MobiDB-lite"/>
    </source>
</evidence>
<proteinExistence type="predicted"/>
<organism evidence="3 4">
    <name type="scientific">Streptomyces cyaneogriseus subsp. noncyanogenus</name>
    <dbReference type="NCBI Taxonomy" id="477245"/>
    <lineage>
        <taxon>Bacteria</taxon>
        <taxon>Bacillati</taxon>
        <taxon>Actinomycetota</taxon>
        <taxon>Actinomycetes</taxon>
        <taxon>Kitasatosporales</taxon>
        <taxon>Streptomycetaceae</taxon>
        <taxon>Streptomyces</taxon>
    </lineage>
</organism>
<keyword evidence="4" id="KW-1185">Reference proteome</keyword>
<feature type="transmembrane region" description="Helical" evidence="2">
    <location>
        <begin position="33"/>
        <end position="52"/>
    </location>
</feature>
<protein>
    <recommendedName>
        <fullName evidence="5">ABC transporter permease</fullName>
    </recommendedName>
</protein>
<evidence type="ECO:0000256" key="2">
    <source>
        <dbReference type="SAM" id="Phobius"/>
    </source>
</evidence>
<keyword evidence="2" id="KW-0472">Membrane</keyword>
<keyword evidence="2" id="KW-0812">Transmembrane</keyword>
<feature type="region of interest" description="Disordered" evidence="1">
    <location>
        <begin position="1"/>
        <end position="21"/>
    </location>
</feature>
<dbReference type="Proteomes" id="UP000032234">
    <property type="component" value="Chromosome"/>
</dbReference>
<evidence type="ECO:0000313" key="3">
    <source>
        <dbReference type="EMBL" id="AJP00771.1"/>
    </source>
</evidence>
<reference evidence="3 4" key="1">
    <citation type="submission" date="2015-02" db="EMBL/GenBank/DDBJ databases">
        <title>Genome sequence of thermotolerant Streptomyces cyaneogriseus subsp. Noncyanogenus NMWT1, the producer of nematocidal antibiotics nemadectin.</title>
        <authorList>
            <person name="Wang H."/>
            <person name="Li C."/>
            <person name="Xiang W."/>
            <person name="Wang X."/>
        </authorList>
    </citation>
    <scope>NUCLEOTIDE SEQUENCE [LARGE SCALE GENOMIC DNA]</scope>
    <source>
        <strain evidence="3 4">NMWT 1</strain>
    </source>
</reference>
<evidence type="ECO:0000313" key="4">
    <source>
        <dbReference type="Proteomes" id="UP000032234"/>
    </source>
</evidence>
<evidence type="ECO:0008006" key="5">
    <source>
        <dbReference type="Google" id="ProtNLM"/>
    </source>
</evidence>
<dbReference type="PATRIC" id="fig|477245.3.peg.884"/>
<gene>
    <name evidence="3" type="ORF">TU94_03995</name>
</gene>